<organism evidence="4 5">
    <name type="scientific">Candidatus Desantisbacteria bacterium CG1_02_38_46</name>
    <dbReference type="NCBI Taxonomy" id="1817893"/>
    <lineage>
        <taxon>Bacteria</taxon>
        <taxon>Candidatus Desantisiibacteriota</taxon>
    </lineage>
</organism>
<evidence type="ECO:0000256" key="2">
    <source>
        <dbReference type="PIRSR" id="PIRSR000390-2"/>
    </source>
</evidence>
<dbReference type="PANTHER" id="PTHR30244">
    <property type="entry name" value="TRANSAMINASE"/>
    <property type="match status" value="1"/>
</dbReference>
<dbReference type="Pfam" id="PF01041">
    <property type="entry name" value="DegT_DnrJ_EryC1"/>
    <property type="match status" value="1"/>
</dbReference>
<evidence type="ECO:0008006" key="6">
    <source>
        <dbReference type="Google" id="ProtNLM"/>
    </source>
</evidence>
<dbReference type="InterPro" id="IPR015421">
    <property type="entry name" value="PyrdxlP-dep_Trfase_major"/>
</dbReference>
<comment type="similarity">
    <text evidence="3">Belongs to the DegT/DnrJ/EryC1 family.</text>
</comment>
<evidence type="ECO:0000256" key="3">
    <source>
        <dbReference type="RuleBase" id="RU004508"/>
    </source>
</evidence>
<dbReference type="STRING" id="1817893.AUJ66_02955"/>
<comment type="caution">
    <text evidence="4">The sequence shown here is derived from an EMBL/GenBank/DDBJ whole genome shotgun (WGS) entry which is preliminary data.</text>
</comment>
<dbReference type="GO" id="GO:0008483">
    <property type="term" value="F:transaminase activity"/>
    <property type="evidence" value="ECO:0007669"/>
    <property type="project" value="TreeGrafter"/>
</dbReference>
<dbReference type="CDD" id="cd00616">
    <property type="entry name" value="AHBA_syn"/>
    <property type="match status" value="1"/>
</dbReference>
<dbReference type="Proteomes" id="UP000182278">
    <property type="component" value="Unassembled WGS sequence"/>
</dbReference>
<gene>
    <name evidence="4" type="ORF">AUJ66_02955</name>
</gene>
<dbReference type="GO" id="GO:0030170">
    <property type="term" value="F:pyridoxal phosphate binding"/>
    <property type="evidence" value="ECO:0007669"/>
    <property type="project" value="TreeGrafter"/>
</dbReference>
<reference evidence="4 5" key="1">
    <citation type="journal article" date="2016" name="Environ. Microbiol.">
        <title>Genomic resolution of a cold subsurface aquifer community provides metabolic insights for novel microbes adapted to high CO concentrations.</title>
        <authorList>
            <person name="Probst A.J."/>
            <person name="Castelle C.J."/>
            <person name="Singh A."/>
            <person name="Brown C.T."/>
            <person name="Anantharaman K."/>
            <person name="Sharon I."/>
            <person name="Hug L.A."/>
            <person name="Burstein D."/>
            <person name="Emerson J.B."/>
            <person name="Thomas B.C."/>
            <person name="Banfield J.F."/>
        </authorList>
    </citation>
    <scope>NUCLEOTIDE SEQUENCE [LARGE SCALE GENOMIC DNA]</scope>
    <source>
        <strain evidence="4">CG1_02_38_46</strain>
    </source>
</reference>
<dbReference type="GO" id="GO:0000271">
    <property type="term" value="P:polysaccharide biosynthetic process"/>
    <property type="evidence" value="ECO:0007669"/>
    <property type="project" value="TreeGrafter"/>
</dbReference>
<dbReference type="PIRSF" id="PIRSF000390">
    <property type="entry name" value="PLP_StrS"/>
    <property type="match status" value="1"/>
</dbReference>
<keyword evidence="2 3" id="KW-0663">Pyridoxal phosphate</keyword>
<feature type="modified residue" description="N6-(pyridoxal phosphate)lysine" evidence="2">
    <location>
        <position position="183"/>
    </location>
</feature>
<dbReference type="InterPro" id="IPR015424">
    <property type="entry name" value="PyrdxlP-dep_Trfase"/>
</dbReference>
<protein>
    <recommendedName>
        <fullName evidence="6">Aminotransferase DegT</fullName>
    </recommendedName>
</protein>
<dbReference type="Gene3D" id="3.40.640.10">
    <property type="entry name" value="Type I PLP-dependent aspartate aminotransferase-like (Major domain)"/>
    <property type="match status" value="1"/>
</dbReference>
<accession>A0A1J4SFK7</accession>
<dbReference type="InterPro" id="IPR015422">
    <property type="entry name" value="PyrdxlP-dep_Trfase_small"/>
</dbReference>
<dbReference type="PANTHER" id="PTHR30244:SF34">
    <property type="entry name" value="DTDP-4-AMINO-4,6-DIDEOXYGALACTOSE TRANSAMINASE"/>
    <property type="match status" value="1"/>
</dbReference>
<evidence type="ECO:0000313" key="4">
    <source>
        <dbReference type="EMBL" id="OIN97466.1"/>
    </source>
</evidence>
<dbReference type="EMBL" id="MNUO01000046">
    <property type="protein sequence ID" value="OIN97466.1"/>
    <property type="molecule type" value="Genomic_DNA"/>
</dbReference>
<dbReference type="Gene3D" id="3.90.1150.10">
    <property type="entry name" value="Aspartate Aminotransferase, domain 1"/>
    <property type="match status" value="1"/>
</dbReference>
<proteinExistence type="inferred from homology"/>
<sequence length="399" mass="45023">MSKLAFPSWPVFGEEERKNLLEVFESGKWWYGEKVKEFEKKYAEFQDTKFGVTCTNGTAALEISLLACGIGAGDEVIIPPYTFMATASAVLKVNAIPVFADIDLDTSNIDSSDVEKKITKNTKAIIPVHFAGLPCDMDALNKIAKKYKLRIIEDACHSWGSKWKGKGTGALGDCGCFSFQMSKNITSGEGGIILSDKKELVETARSYSNCGRAKGKGFYEHFLLGSNYRMTELQAAILLAQLTRLEEQTLKREENAKYLDENLKNIPGISLMKRDPRVTRRSYHLYIFRFLKEKWNGITREKFLAALKAEGIPAWAGYPVPLYKNPLFQKKGKGPKFCPISCPYYGKKIDYSKVFCPNAEKICKEAVWINHPVLLAKKEDMKNIIDGITKVWENKKELK</sequence>
<dbReference type="SUPFAM" id="SSF53383">
    <property type="entry name" value="PLP-dependent transferases"/>
    <property type="match status" value="1"/>
</dbReference>
<evidence type="ECO:0000256" key="1">
    <source>
        <dbReference type="PIRSR" id="PIRSR000390-1"/>
    </source>
</evidence>
<evidence type="ECO:0000313" key="5">
    <source>
        <dbReference type="Proteomes" id="UP000182278"/>
    </source>
</evidence>
<dbReference type="InterPro" id="IPR000653">
    <property type="entry name" value="DegT/StrS_aminotransferase"/>
</dbReference>
<dbReference type="AlphaFoldDB" id="A0A1J4SFK7"/>
<name>A0A1J4SFK7_9BACT</name>
<feature type="active site" description="Proton acceptor" evidence="1">
    <location>
        <position position="183"/>
    </location>
</feature>